<name>A0AA36DTL9_CYLNA</name>
<dbReference type="AlphaFoldDB" id="A0AA36DTL9"/>
<organism evidence="1 2">
    <name type="scientific">Cylicocyclus nassatus</name>
    <name type="common">Nematode worm</name>
    <dbReference type="NCBI Taxonomy" id="53992"/>
    <lineage>
        <taxon>Eukaryota</taxon>
        <taxon>Metazoa</taxon>
        <taxon>Ecdysozoa</taxon>
        <taxon>Nematoda</taxon>
        <taxon>Chromadorea</taxon>
        <taxon>Rhabditida</taxon>
        <taxon>Rhabditina</taxon>
        <taxon>Rhabditomorpha</taxon>
        <taxon>Strongyloidea</taxon>
        <taxon>Strongylidae</taxon>
        <taxon>Cylicocyclus</taxon>
    </lineage>
</organism>
<sequence length="124" mass="13838">MYRTILVPIATISTSISVPCRLQQFSPVPHATFLNYSSSSAQDKAQARISQLESKMPYASRISRWIRPARSLSAILSTFSVSVVVGMIAAAKIAGFIEYICIHPLYSCSCSYFWQDSIREHCPE</sequence>
<comment type="caution">
    <text evidence="1">The sequence shown here is derived from an EMBL/GenBank/DDBJ whole genome shotgun (WGS) entry which is preliminary data.</text>
</comment>
<accession>A0AA36DTL9</accession>
<evidence type="ECO:0000313" key="1">
    <source>
        <dbReference type="EMBL" id="CAJ0592576.1"/>
    </source>
</evidence>
<dbReference type="EMBL" id="CATQJL010000112">
    <property type="protein sequence ID" value="CAJ0592576.1"/>
    <property type="molecule type" value="Genomic_DNA"/>
</dbReference>
<dbReference type="Proteomes" id="UP001176961">
    <property type="component" value="Unassembled WGS sequence"/>
</dbReference>
<evidence type="ECO:0000313" key="2">
    <source>
        <dbReference type="Proteomes" id="UP001176961"/>
    </source>
</evidence>
<reference evidence="1" key="1">
    <citation type="submission" date="2023-07" db="EMBL/GenBank/DDBJ databases">
        <authorList>
            <consortium name="CYATHOMIX"/>
        </authorList>
    </citation>
    <scope>NUCLEOTIDE SEQUENCE</scope>
    <source>
        <strain evidence="1">N/A</strain>
    </source>
</reference>
<gene>
    <name evidence="1" type="ORF">CYNAS_LOCUS4559</name>
</gene>
<protein>
    <submittedName>
        <fullName evidence="1">Uncharacterized protein</fullName>
    </submittedName>
</protein>
<proteinExistence type="predicted"/>
<keyword evidence="2" id="KW-1185">Reference proteome</keyword>